<proteinExistence type="predicted"/>
<dbReference type="STRING" id="156994.SAMN04488028_11313"/>
<dbReference type="AlphaFoldDB" id="A0A1M6WK10"/>
<gene>
    <name evidence="1" type="ORF">SAMN04488028_11313</name>
</gene>
<accession>A0A1M6WK10</accession>
<dbReference type="EMBL" id="FRAA01000013">
    <property type="protein sequence ID" value="SHK93929.1"/>
    <property type="molecule type" value="Genomic_DNA"/>
</dbReference>
<organism evidence="1 2">
    <name type="scientific">Reichenbachiella agariperforans</name>
    <dbReference type="NCBI Taxonomy" id="156994"/>
    <lineage>
        <taxon>Bacteria</taxon>
        <taxon>Pseudomonadati</taxon>
        <taxon>Bacteroidota</taxon>
        <taxon>Cytophagia</taxon>
        <taxon>Cytophagales</taxon>
        <taxon>Reichenbachiellaceae</taxon>
        <taxon>Reichenbachiella</taxon>
    </lineage>
</organism>
<protein>
    <submittedName>
        <fullName evidence="1">Uncharacterized protein</fullName>
    </submittedName>
</protein>
<dbReference type="Proteomes" id="UP000184474">
    <property type="component" value="Unassembled WGS sequence"/>
</dbReference>
<keyword evidence="2" id="KW-1185">Reference proteome</keyword>
<name>A0A1M6WK10_REIAG</name>
<evidence type="ECO:0000313" key="2">
    <source>
        <dbReference type="Proteomes" id="UP000184474"/>
    </source>
</evidence>
<reference evidence="2" key="1">
    <citation type="submission" date="2016-11" db="EMBL/GenBank/DDBJ databases">
        <authorList>
            <person name="Varghese N."/>
            <person name="Submissions S."/>
        </authorList>
    </citation>
    <scope>NUCLEOTIDE SEQUENCE [LARGE SCALE GENOMIC DNA]</scope>
    <source>
        <strain evidence="2">DSM 26134</strain>
    </source>
</reference>
<sequence length="158" mass="17495">MKILLVIFATSMLISTPVRIDSKIVYKALSGDSMELVTTALAKLEKESESAEVRAYTGALLTKKASFVKGVADKVKAFKEGATMLEEEIEADGANIEFRFLRLAVQEKSPGILGYKDNMDEDKKMILENYSDLSASLRRQIANYAQSSEFMPSSELPK</sequence>
<evidence type="ECO:0000313" key="1">
    <source>
        <dbReference type="EMBL" id="SHK93929.1"/>
    </source>
</evidence>
<dbReference type="RefSeq" id="WP_073125530.1">
    <property type="nucleotide sequence ID" value="NZ_FRAA01000013.1"/>
</dbReference>